<organism evidence="1 2">
    <name type="scientific">Chroogloeocystis siderophila 5.2 s.c.1</name>
    <dbReference type="NCBI Taxonomy" id="247279"/>
    <lineage>
        <taxon>Bacteria</taxon>
        <taxon>Bacillati</taxon>
        <taxon>Cyanobacteriota</taxon>
        <taxon>Cyanophyceae</taxon>
        <taxon>Oscillatoriophycideae</taxon>
        <taxon>Chroococcales</taxon>
        <taxon>Chroococcaceae</taxon>
        <taxon>Chroogloeocystis</taxon>
    </lineage>
</organism>
<sequence length="71" mass="8270">MDVESNHVERYLQNQIERSTSVWYVVRHLPNLQSIVVAKFSSRTEAEAHLRFLKQARPSTSYTIAFDCVSE</sequence>
<reference evidence="1 2" key="1">
    <citation type="submission" date="2016-11" db="EMBL/GenBank/DDBJ databases">
        <title>Draft Genome Sequences of Nine Cyanobacterial Strains from Diverse Habitats.</title>
        <authorList>
            <person name="Zhu T."/>
            <person name="Hou S."/>
            <person name="Lu X."/>
            <person name="Hess W.R."/>
        </authorList>
    </citation>
    <scope>NUCLEOTIDE SEQUENCE [LARGE SCALE GENOMIC DNA]</scope>
    <source>
        <strain evidence="1 2">5.2 s.c.1</strain>
    </source>
</reference>
<protein>
    <recommendedName>
        <fullName evidence="3">SPOR domain-containing protein</fullName>
    </recommendedName>
</protein>
<dbReference type="Proteomes" id="UP000185984">
    <property type="component" value="Unassembled WGS sequence"/>
</dbReference>
<comment type="caution">
    <text evidence="1">The sequence shown here is derived from an EMBL/GenBank/DDBJ whole genome shotgun (WGS) entry which is preliminary data.</text>
</comment>
<evidence type="ECO:0000313" key="2">
    <source>
        <dbReference type="Proteomes" id="UP000185984"/>
    </source>
</evidence>
<evidence type="ECO:0000313" key="1">
    <source>
        <dbReference type="EMBL" id="OKH21952.1"/>
    </source>
</evidence>
<gene>
    <name evidence="1" type="ORF">NIES1031_21000</name>
</gene>
<dbReference type="RefSeq" id="WP_073551400.1">
    <property type="nucleotide sequence ID" value="NZ_CAWMVK010000016.1"/>
</dbReference>
<dbReference type="STRING" id="247279.NIES1031_21000"/>
<keyword evidence="2" id="KW-1185">Reference proteome</keyword>
<dbReference type="EMBL" id="MRCC01000023">
    <property type="protein sequence ID" value="OKH21952.1"/>
    <property type="molecule type" value="Genomic_DNA"/>
</dbReference>
<evidence type="ECO:0008006" key="3">
    <source>
        <dbReference type="Google" id="ProtNLM"/>
    </source>
</evidence>
<name>A0A1U7HEC3_9CHRO</name>
<dbReference type="AlphaFoldDB" id="A0A1U7HEC3"/>
<accession>A0A1U7HEC3</accession>
<proteinExistence type="predicted"/>
<dbReference type="OrthoDB" id="489126at2"/>